<organism evidence="5 6">
    <name type="scientific">Trinickia caryophylli</name>
    <name type="common">Paraburkholderia caryophylli</name>
    <dbReference type="NCBI Taxonomy" id="28094"/>
    <lineage>
        <taxon>Bacteria</taxon>
        <taxon>Pseudomonadati</taxon>
        <taxon>Pseudomonadota</taxon>
        <taxon>Betaproteobacteria</taxon>
        <taxon>Burkholderiales</taxon>
        <taxon>Burkholderiaceae</taxon>
        <taxon>Trinickia</taxon>
    </lineage>
</organism>
<feature type="signal peptide" evidence="4">
    <location>
        <begin position="1"/>
        <end position="28"/>
    </location>
</feature>
<dbReference type="Pfam" id="PF12796">
    <property type="entry name" value="Ank_2"/>
    <property type="match status" value="1"/>
</dbReference>
<dbReference type="RefSeq" id="WP_102623142.1">
    <property type="nucleotide sequence ID" value="NZ_BSQD01000010.1"/>
</dbReference>
<keyword evidence="6" id="KW-1185">Reference proteome</keyword>
<dbReference type="InterPro" id="IPR036770">
    <property type="entry name" value="Ankyrin_rpt-contain_sf"/>
</dbReference>
<feature type="repeat" description="ANK" evidence="3">
    <location>
        <begin position="154"/>
        <end position="187"/>
    </location>
</feature>
<dbReference type="EMBL" id="FXAH01000008">
    <property type="protein sequence ID" value="SMF48142.1"/>
    <property type="molecule type" value="Genomic_DNA"/>
</dbReference>
<dbReference type="STRING" id="28094.SAMN06295900_10827"/>
<dbReference type="GeneID" id="95550191"/>
<accession>A0A1X7F8N9</accession>
<name>A0A1X7F8N9_TRICW</name>
<dbReference type="Proteomes" id="UP000192911">
    <property type="component" value="Unassembled WGS sequence"/>
</dbReference>
<evidence type="ECO:0000256" key="3">
    <source>
        <dbReference type="PROSITE-ProRule" id="PRU00023"/>
    </source>
</evidence>
<evidence type="ECO:0000256" key="4">
    <source>
        <dbReference type="SAM" id="SignalP"/>
    </source>
</evidence>
<feature type="chain" id="PRO_5012349449" evidence="4">
    <location>
        <begin position="29"/>
        <end position="263"/>
    </location>
</feature>
<evidence type="ECO:0000256" key="1">
    <source>
        <dbReference type="ARBA" id="ARBA00022737"/>
    </source>
</evidence>
<dbReference type="OrthoDB" id="9812708at2"/>
<dbReference type="PROSITE" id="PS50297">
    <property type="entry name" value="ANK_REP_REGION"/>
    <property type="match status" value="1"/>
</dbReference>
<protein>
    <submittedName>
        <fullName evidence="5">Ankyrin repeat-containing protein</fullName>
    </submittedName>
</protein>
<dbReference type="SMART" id="SM00248">
    <property type="entry name" value="ANK"/>
    <property type="match status" value="3"/>
</dbReference>
<evidence type="ECO:0000256" key="2">
    <source>
        <dbReference type="ARBA" id="ARBA00023043"/>
    </source>
</evidence>
<keyword evidence="2 3" id="KW-0040">ANK repeat</keyword>
<reference evidence="6" key="1">
    <citation type="submission" date="2017-04" db="EMBL/GenBank/DDBJ databases">
        <authorList>
            <person name="Varghese N."/>
            <person name="Submissions S."/>
        </authorList>
    </citation>
    <scope>NUCLEOTIDE SEQUENCE [LARGE SCALE GENOMIC DNA]</scope>
    <source>
        <strain evidence="6">Ballard 720</strain>
    </source>
</reference>
<dbReference type="InterPro" id="IPR002110">
    <property type="entry name" value="Ankyrin_rpt"/>
</dbReference>
<dbReference type="SUPFAM" id="SSF48403">
    <property type="entry name" value="Ankyrin repeat"/>
    <property type="match status" value="1"/>
</dbReference>
<evidence type="ECO:0000313" key="5">
    <source>
        <dbReference type="EMBL" id="SMF48142.1"/>
    </source>
</evidence>
<dbReference type="PROSITE" id="PS50088">
    <property type="entry name" value="ANK_REPEAT"/>
    <property type="match status" value="1"/>
</dbReference>
<keyword evidence="1" id="KW-0677">Repeat</keyword>
<dbReference type="AlphaFoldDB" id="A0A1X7F8N9"/>
<dbReference type="Gene3D" id="1.25.40.20">
    <property type="entry name" value="Ankyrin repeat-containing domain"/>
    <property type="match status" value="2"/>
</dbReference>
<dbReference type="PANTHER" id="PTHR24126:SF14">
    <property type="entry name" value="ANK_REP_REGION DOMAIN-CONTAINING PROTEIN"/>
    <property type="match status" value="1"/>
</dbReference>
<proteinExistence type="predicted"/>
<evidence type="ECO:0000313" key="6">
    <source>
        <dbReference type="Proteomes" id="UP000192911"/>
    </source>
</evidence>
<dbReference type="PANTHER" id="PTHR24126">
    <property type="entry name" value="ANKYRIN REPEAT, PH AND SEC7 DOMAIN CONTAINING PROTEIN SECG-RELATED"/>
    <property type="match status" value="1"/>
</dbReference>
<gene>
    <name evidence="5" type="ORF">SAMN06295900_10827</name>
</gene>
<sequence>MRYKTVAVAGAFVAAIGAASSIWTPAEAQGTHMARFERFPPEAFFTGTQLALAQAIRDGDLARVKALAPKTDLAAPGARRMTLLAFALQEAVPVKAQADSPRLQILGELVKDGAKPEQVFGNDGNVAYMAVRADTPNFLRALLAGGMNPNLRYDGDTPLLFAACQDNLLPMLRLLVEHKADVNIKDSLHETALFGATRLRQWDVVDYLLAHGANPAVANENGLKYAKTLYNELASTPKDSPQVERIEAIRKRVIAAGVQWPPA</sequence>
<keyword evidence="4" id="KW-0732">Signal</keyword>